<dbReference type="InterPro" id="IPR024983">
    <property type="entry name" value="CHAT_dom"/>
</dbReference>
<reference evidence="2 3" key="1">
    <citation type="submission" date="2018-06" db="EMBL/GenBank/DDBJ databases">
        <title>Complete Genomes of Monosporascus.</title>
        <authorList>
            <person name="Robinson A.J."/>
            <person name="Natvig D.O."/>
        </authorList>
    </citation>
    <scope>NUCLEOTIDE SEQUENCE [LARGE SCALE GENOMIC DNA]</scope>
    <source>
        <strain evidence="2 3">CBS 609.92</strain>
    </source>
</reference>
<organism evidence="2 3">
    <name type="scientific">Monosporascus cannonballus</name>
    <dbReference type="NCBI Taxonomy" id="155416"/>
    <lineage>
        <taxon>Eukaryota</taxon>
        <taxon>Fungi</taxon>
        <taxon>Dikarya</taxon>
        <taxon>Ascomycota</taxon>
        <taxon>Pezizomycotina</taxon>
        <taxon>Sordariomycetes</taxon>
        <taxon>Xylariomycetidae</taxon>
        <taxon>Xylariales</taxon>
        <taxon>Xylariales incertae sedis</taxon>
        <taxon>Monosporascus</taxon>
    </lineage>
</organism>
<dbReference type="Pfam" id="PF12770">
    <property type="entry name" value="CHAT"/>
    <property type="match status" value="1"/>
</dbReference>
<sequence>MDELDTNLANVTLSSDSEKSARDALIEKADRERDLGCFNKALALYREAEAQEGDLSISIKIAGLLAEQGRTPAAVREWDQALDKYALTEEDEELLAVAELSRAICAGAMNCRFRPALEKGLKYFEDCVKPFPLAIVLLLETAYSTLRICGVQVGDLPWDQATVQDLYEELIQCEMFDKAYHVAQFPNSGKIKSEMHDLTLLDDLMAQPKLPALTHAHILQWKGTLAFESQDFDSWVSYLEEADALFRGEGHQLGPLWSELEHIHDDPRKKLQYIELKSAIIRIKDAFEKLGCWGGAKNCMLKLATMAVENADIEMLQQLNHEYEQIRHDCMSTIDWTDKEELVLRRWDYQEHHAAKLIKSFEELFGIFQDSDMPLRAATVATNLYELYKKIGDNQKAELWASRFAEYTEFHSQPTLYIFHPLIRRLVTKSDDSARLPFTEEVAQLSNFLTDKKTRYAENIATFERTQIIQSIFYLRALYSDRPFSQYKELSLMCFDAVRTLLPLLPTGERATIEAHLLEYIGILRNQEAWRSFPPAIESLIESYNCHADAAGILESLERGGAALSTAYAGMGWAAQSLWFAESSTANRGAVDDLLFLEADDYFRRSLDIAAEERSLALVQLGTSRLQSLWLDGLRFTMESKGKDDHTANLALNQACAWLDTGKQHLEASRRDYSTLTKSSAMSGKQSTRAALTATTLYKNAFGLAFCIERPRYLWSWVQDSKARSVSDILALGANIPSTLREAIDRTPSTKELFDEETDLRGRLDTAEGASKVMLHEQLDALRGRMSQDELADAVLALREGRPTTIEALQTIAQKDSELLSVDGPMKTCLRSEEFGLRRSEARRRVFFVDYGFHQDSGFVLVAFGNTVNFSWTKVSVHEAAKWKSDWLAHQEPETPLSAAQADQDPYSPRLLDGEDAALTWLSRLVQPLVEISKPGDLLVICPSESLHGIPLHAAKISGEGEKPTYFIERNPIVYTASMTVTEQCMVRVTSHTSSPGDTTSDSIVGVYRHPQPIRGMATRISQQFSRPFNIEVDRQISKTVVQDAWAKSKTALFFGHCGPGSRPAEQHLLLNDFHLEMRQLPRPEELFTVEDVFSTKISASLITLVACSSAAQFIRTGDEPVGLLAALLCSGANSVVGSMWPVESRTGVAFAEAFYKRIATLVKSKTSLEAEIAVRRDSDMRRTMIDLAVVLQETIAELRRSQRPGFDTRSVIHWGAFTLNGAWLLNMPHVASAPNPGGNQVLS</sequence>
<evidence type="ECO:0000259" key="1">
    <source>
        <dbReference type="Pfam" id="PF12770"/>
    </source>
</evidence>
<evidence type="ECO:0000313" key="3">
    <source>
        <dbReference type="Proteomes" id="UP000294003"/>
    </source>
</evidence>
<dbReference type="Proteomes" id="UP000294003">
    <property type="component" value="Unassembled WGS sequence"/>
</dbReference>
<proteinExistence type="predicted"/>
<gene>
    <name evidence="2" type="ORF">DL762_004516</name>
</gene>
<comment type="caution">
    <text evidence="2">The sequence shown here is derived from an EMBL/GenBank/DDBJ whole genome shotgun (WGS) entry which is preliminary data.</text>
</comment>
<feature type="domain" description="CHAT" evidence="1">
    <location>
        <begin position="924"/>
        <end position="1222"/>
    </location>
</feature>
<name>A0ABY0H7L0_9PEZI</name>
<evidence type="ECO:0000313" key="2">
    <source>
        <dbReference type="EMBL" id="RYO86956.1"/>
    </source>
</evidence>
<protein>
    <recommendedName>
        <fullName evidence="1">CHAT domain-containing protein</fullName>
    </recommendedName>
</protein>
<keyword evidence="3" id="KW-1185">Reference proteome</keyword>
<accession>A0ABY0H7L0</accession>
<dbReference type="EMBL" id="QJNS01000107">
    <property type="protein sequence ID" value="RYO86956.1"/>
    <property type="molecule type" value="Genomic_DNA"/>
</dbReference>